<dbReference type="InterPro" id="IPR037058">
    <property type="entry name" value="Falgellar_hook_FlgE_sf"/>
</dbReference>
<evidence type="ECO:0000259" key="8">
    <source>
        <dbReference type="Pfam" id="PF07559"/>
    </source>
</evidence>
<evidence type="ECO:0000256" key="2">
    <source>
        <dbReference type="ARBA" id="ARBA00009677"/>
    </source>
</evidence>
<evidence type="ECO:0000259" key="6">
    <source>
        <dbReference type="Pfam" id="PF00460"/>
    </source>
</evidence>
<dbReference type="InterPro" id="IPR010930">
    <property type="entry name" value="Flg_bb/hook_C_dom"/>
</dbReference>
<dbReference type="InterPro" id="IPR037925">
    <property type="entry name" value="FlgE/F/G-like"/>
</dbReference>
<accession>A0ABR6AV59</accession>
<dbReference type="InterPro" id="IPR001444">
    <property type="entry name" value="Flag_bb_rod_N"/>
</dbReference>
<dbReference type="Gene3D" id="2.60.98.20">
    <property type="entry name" value="Flagellar hook protein FlgE"/>
    <property type="match status" value="3"/>
</dbReference>
<organism evidence="10 11">
    <name type="scientific">Brucella intermedia</name>
    <dbReference type="NCBI Taxonomy" id="94625"/>
    <lineage>
        <taxon>Bacteria</taxon>
        <taxon>Pseudomonadati</taxon>
        <taxon>Pseudomonadota</taxon>
        <taxon>Alphaproteobacteria</taxon>
        <taxon>Hyphomicrobiales</taxon>
        <taxon>Brucellaceae</taxon>
        <taxon>Brucella/Ochrobactrum group</taxon>
        <taxon>Brucella</taxon>
    </lineage>
</organism>
<proteinExistence type="inferred from homology"/>
<dbReference type="RefSeq" id="WP_162713538.1">
    <property type="nucleotide sequence ID" value="NZ_JACGXG010000010.1"/>
</dbReference>
<dbReference type="PANTHER" id="PTHR30435:SF1">
    <property type="entry name" value="FLAGELLAR HOOK PROTEIN FLGE"/>
    <property type="match status" value="1"/>
</dbReference>
<sequence>MQVLVVIRDIHASGVAMGLYGMMRTGVSGMNAQANKLSAVADNIANASTNGYKRGSTEFSSLVLPSTSGNYNSGSVLTQVRHNIGAQGGLTSTSSTTDLALDGNGFFVVQDASGMPYLTRAGSFVPDKNGDLVNVAGFTLMGYPYPFTGAGNGFDGMVPITLGQSSFPAEPTTNGTFTVNLPANGPDVGQAIVNVPPSENSPYSAWNRKLTTASLNSAGEFVTTETYFTKIADNRWEVTIVETDGAPSTGFPYDLTGGNVELRSIQLDFDPVTGDLIGSNPIVGFDPNDPFLVDLSGFTQAITGGLTPAAKINTNLSTLAPILDTAAGEMPASANSTASRPTERMSLRGYAGFPSNVGLDVYYTRTGPDTWEVAVYNAADATSTGAGAPFPYSSAPLAQTTLQFDLATGALISGGSLNVTLPSGETWPIEFSDSMSLADSSLMDNEGVFAALNLPATDPVIKPSVLGNTPADNMANSAYSHKTSLIAYDHLGRAVTLDVYFTKGVDFNWEVAVFNWDDASPSGGFPYGAPGSVPLATSLMRFDPQNGRLLEGGTLEIAIPNGETMTLDLAASTQLAADYQISAAELNGQAPSATVDTVIGEDGIVYDRSANGDMLARYQLAIANVASPDKMTVISGNVFSPSAESGDVTMGTAASNGNGKIRTGALENSNVDIAQELTDMIEAQRSYTANSKVFQTGSELMDVLVNLKR</sequence>
<gene>
    <name evidence="10" type="ORF">FHW20_004312</name>
</gene>
<evidence type="ECO:0000256" key="5">
    <source>
        <dbReference type="RuleBase" id="RU362116"/>
    </source>
</evidence>
<keyword evidence="10" id="KW-0969">Cilium</keyword>
<evidence type="ECO:0000259" key="7">
    <source>
        <dbReference type="Pfam" id="PF06429"/>
    </source>
</evidence>
<evidence type="ECO:0000313" key="10">
    <source>
        <dbReference type="EMBL" id="MBA8853332.1"/>
    </source>
</evidence>
<keyword evidence="11" id="KW-1185">Reference proteome</keyword>
<dbReference type="PANTHER" id="PTHR30435">
    <property type="entry name" value="FLAGELLAR PROTEIN"/>
    <property type="match status" value="1"/>
</dbReference>
<dbReference type="Pfam" id="PF07559">
    <property type="entry name" value="FlgE_D2"/>
    <property type="match status" value="1"/>
</dbReference>
<evidence type="ECO:0000313" key="11">
    <source>
        <dbReference type="Proteomes" id="UP000578622"/>
    </source>
</evidence>
<dbReference type="InterPro" id="IPR011491">
    <property type="entry name" value="FlgE_D2"/>
</dbReference>
<dbReference type="Pfam" id="PF00460">
    <property type="entry name" value="Flg_bb_rod"/>
    <property type="match status" value="1"/>
</dbReference>
<feature type="domain" description="Flagellar basal body rod protein N-terminal" evidence="6">
    <location>
        <begin position="23"/>
        <end position="53"/>
    </location>
</feature>
<comment type="function">
    <text evidence="5">A flexible structure which links the flagellar filament to the drive apparatus in the basal body.</text>
</comment>
<evidence type="ECO:0000256" key="4">
    <source>
        <dbReference type="ARBA" id="ARBA00023143"/>
    </source>
</evidence>
<dbReference type="Proteomes" id="UP000578622">
    <property type="component" value="Unassembled WGS sequence"/>
</dbReference>
<comment type="subcellular location">
    <subcellularLocation>
        <location evidence="1 5">Bacterial flagellum basal body</location>
    </subcellularLocation>
</comment>
<evidence type="ECO:0000259" key="9">
    <source>
        <dbReference type="Pfam" id="PF22692"/>
    </source>
</evidence>
<keyword evidence="4 5" id="KW-0975">Bacterial flagellum</keyword>
<evidence type="ECO:0000256" key="3">
    <source>
        <dbReference type="ARBA" id="ARBA00019015"/>
    </source>
</evidence>
<evidence type="ECO:0000256" key="1">
    <source>
        <dbReference type="ARBA" id="ARBA00004117"/>
    </source>
</evidence>
<dbReference type="PROSITE" id="PS00588">
    <property type="entry name" value="FLAGELLA_BB_ROD"/>
    <property type="match status" value="1"/>
</dbReference>
<feature type="domain" description="Flagellar hook protein FlgE D2" evidence="8">
    <location>
        <begin position="454"/>
        <end position="588"/>
    </location>
</feature>
<dbReference type="SUPFAM" id="SSF117143">
    <property type="entry name" value="Flagellar hook protein flgE"/>
    <property type="match status" value="2"/>
</dbReference>
<dbReference type="InterPro" id="IPR019776">
    <property type="entry name" value="Flagellar_basal_body_rod_CS"/>
</dbReference>
<keyword evidence="10" id="KW-0966">Cell projection</keyword>
<protein>
    <recommendedName>
        <fullName evidence="3 5">Flagellar hook protein FlgE</fullName>
    </recommendedName>
</protein>
<feature type="domain" description="Flagellar basal-body/hook protein C-terminal" evidence="7">
    <location>
        <begin position="663"/>
        <end position="707"/>
    </location>
</feature>
<comment type="similarity">
    <text evidence="2 5">Belongs to the flagella basal body rod proteins family.</text>
</comment>
<dbReference type="EMBL" id="JACGXG010000010">
    <property type="protein sequence ID" value="MBA8853332.1"/>
    <property type="molecule type" value="Genomic_DNA"/>
</dbReference>
<feature type="domain" description="Flagellar hook protein FlgE/F/G-like D1" evidence="9">
    <location>
        <begin position="100"/>
        <end position="159"/>
    </location>
</feature>
<dbReference type="InterPro" id="IPR053967">
    <property type="entry name" value="LlgE_F_G-like_D1"/>
</dbReference>
<name>A0ABR6AV59_9HYPH</name>
<dbReference type="InterPro" id="IPR020013">
    <property type="entry name" value="Flagellar_FlgE/F/G"/>
</dbReference>
<reference evidence="10 11" key="1">
    <citation type="submission" date="2020-07" db="EMBL/GenBank/DDBJ databases">
        <title>Genomic Encyclopedia of Type Strains, Phase IV (KMG-V): Genome sequencing to study the core and pangenomes of soil and plant-associated prokaryotes.</title>
        <authorList>
            <person name="Whitman W."/>
        </authorList>
    </citation>
    <scope>NUCLEOTIDE SEQUENCE [LARGE SCALE GENOMIC DNA]</scope>
    <source>
        <strain evidence="10 11">RH4WT92</strain>
    </source>
</reference>
<keyword evidence="10" id="KW-0282">Flagellum</keyword>
<dbReference type="Pfam" id="PF06429">
    <property type="entry name" value="Flg_bbr_C"/>
    <property type="match status" value="1"/>
</dbReference>
<comment type="caution">
    <text evidence="10">The sequence shown here is derived from an EMBL/GenBank/DDBJ whole genome shotgun (WGS) entry which is preliminary data.</text>
</comment>
<dbReference type="Pfam" id="PF22692">
    <property type="entry name" value="LlgE_F_G_D1"/>
    <property type="match status" value="1"/>
</dbReference>
<dbReference type="NCBIfam" id="TIGR03506">
    <property type="entry name" value="FlgEFG_subfam"/>
    <property type="match status" value="2"/>
</dbReference>